<evidence type="ECO:0000256" key="2">
    <source>
        <dbReference type="ARBA" id="ARBA00022692"/>
    </source>
</evidence>
<proteinExistence type="predicted"/>
<feature type="signal peptide" evidence="7">
    <location>
        <begin position="1"/>
        <end position="16"/>
    </location>
</feature>
<dbReference type="EMBL" id="KI913117">
    <property type="protein sequence ID" value="ETV85978.1"/>
    <property type="molecule type" value="Genomic_DNA"/>
</dbReference>
<evidence type="ECO:0000313" key="9">
    <source>
        <dbReference type="EMBL" id="ETV85978.1"/>
    </source>
</evidence>
<dbReference type="PANTHER" id="PTHR13325:SF3">
    <property type="entry name" value="MEMBRANE-BOUND TRANSCRIPTION FACTOR SITE-2 PROTEASE"/>
    <property type="match status" value="1"/>
</dbReference>
<evidence type="ECO:0000259" key="8">
    <source>
        <dbReference type="Pfam" id="PF02163"/>
    </source>
</evidence>
<feature type="transmembrane region" description="Helical" evidence="6">
    <location>
        <begin position="124"/>
        <end position="146"/>
    </location>
</feature>
<keyword evidence="2 6" id="KW-0812">Transmembrane</keyword>
<dbReference type="VEuPathDB" id="FungiDB:H257_02480"/>
<dbReference type="InterPro" id="IPR008915">
    <property type="entry name" value="Peptidase_M50"/>
</dbReference>
<accession>W4H4A7</accession>
<evidence type="ECO:0000256" key="5">
    <source>
        <dbReference type="ARBA" id="ARBA00032658"/>
    </source>
</evidence>
<dbReference type="GO" id="GO:0012505">
    <property type="term" value="C:endomembrane system"/>
    <property type="evidence" value="ECO:0007669"/>
    <property type="project" value="UniProtKB-SubCell"/>
</dbReference>
<dbReference type="GO" id="GO:0004222">
    <property type="term" value="F:metalloendopeptidase activity"/>
    <property type="evidence" value="ECO:0007669"/>
    <property type="project" value="InterPro"/>
</dbReference>
<comment type="subcellular location">
    <subcellularLocation>
        <location evidence="1">Endomembrane system</location>
        <topology evidence="1">Multi-pass membrane protein</topology>
    </subcellularLocation>
</comment>
<dbReference type="GO" id="GO:0005737">
    <property type="term" value="C:cytoplasm"/>
    <property type="evidence" value="ECO:0007669"/>
    <property type="project" value="TreeGrafter"/>
</dbReference>
<evidence type="ECO:0000256" key="7">
    <source>
        <dbReference type="SAM" id="SignalP"/>
    </source>
</evidence>
<reference evidence="9" key="1">
    <citation type="submission" date="2013-12" db="EMBL/GenBank/DDBJ databases">
        <title>The Genome Sequence of Aphanomyces astaci APO3.</title>
        <authorList>
            <consortium name="The Broad Institute Genomics Platform"/>
            <person name="Russ C."/>
            <person name="Tyler B."/>
            <person name="van West P."/>
            <person name="Dieguez-Uribeondo J."/>
            <person name="Young S.K."/>
            <person name="Zeng Q."/>
            <person name="Gargeya S."/>
            <person name="Fitzgerald M."/>
            <person name="Abouelleil A."/>
            <person name="Alvarado L."/>
            <person name="Chapman S.B."/>
            <person name="Gainer-Dewar J."/>
            <person name="Goldberg J."/>
            <person name="Griggs A."/>
            <person name="Gujja S."/>
            <person name="Hansen M."/>
            <person name="Howarth C."/>
            <person name="Imamovic A."/>
            <person name="Ireland A."/>
            <person name="Larimer J."/>
            <person name="McCowan C."/>
            <person name="Murphy C."/>
            <person name="Pearson M."/>
            <person name="Poon T.W."/>
            <person name="Priest M."/>
            <person name="Roberts A."/>
            <person name="Saif S."/>
            <person name="Shea T."/>
            <person name="Sykes S."/>
            <person name="Wortman J."/>
            <person name="Nusbaum C."/>
            <person name="Birren B."/>
        </authorList>
    </citation>
    <scope>NUCLEOTIDE SEQUENCE [LARGE SCALE GENOMIC DNA]</scope>
    <source>
        <strain evidence="9">APO3</strain>
    </source>
</reference>
<dbReference type="PRINTS" id="PR01000">
    <property type="entry name" value="SREBPS2PTASE"/>
</dbReference>
<feature type="domain" description="Peptidase M50" evidence="8">
    <location>
        <begin position="128"/>
        <end position="491"/>
    </location>
</feature>
<evidence type="ECO:0000256" key="6">
    <source>
        <dbReference type="SAM" id="Phobius"/>
    </source>
</evidence>
<feature type="transmembrane region" description="Helical" evidence="6">
    <location>
        <begin position="152"/>
        <end position="170"/>
    </location>
</feature>
<evidence type="ECO:0000256" key="1">
    <source>
        <dbReference type="ARBA" id="ARBA00004127"/>
    </source>
</evidence>
<feature type="chain" id="PRO_5004842807" description="Endopeptidase S2P" evidence="7">
    <location>
        <begin position="17"/>
        <end position="499"/>
    </location>
</feature>
<dbReference type="OrthoDB" id="69989at2759"/>
<feature type="transmembrane region" description="Helical" evidence="6">
    <location>
        <begin position="191"/>
        <end position="217"/>
    </location>
</feature>
<dbReference type="GO" id="GO:1905897">
    <property type="term" value="P:regulation of response to endoplasmic reticulum stress"/>
    <property type="evidence" value="ECO:0007669"/>
    <property type="project" value="TreeGrafter"/>
</dbReference>
<dbReference type="GO" id="GO:0016020">
    <property type="term" value="C:membrane"/>
    <property type="evidence" value="ECO:0007669"/>
    <property type="project" value="InterPro"/>
</dbReference>
<dbReference type="Pfam" id="PF02163">
    <property type="entry name" value="Peptidase_M50"/>
    <property type="match status" value="1"/>
</dbReference>
<keyword evidence="3 6" id="KW-1133">Transmembrane helix</keyword>
<dbReference type="GeneID" id="20804476"/>
<dbReference type="PANTHER" id="PTHR13325">
    <property type="entry name" value="PROTEASE M50 MEMBRANE-BOUND TRANSCRIPTION FACTOR SITE 2 PROTEASE"/>
    <property type="match status" value="1"/>
</dbReference>
<dbReference type="STRING" id="112090.W4H4A7"/>
<keyword evidence="7" id="KW-0732">Signal</keyword>
<feature type="transmembrane region" description="Helical" evidence="6">
    <location>
        <begin position="67"/>
        <end position="89"/>
    </location>
</feature>
<keyword evidence="4 6" id="KW-0472">Membrane</keyword>
<protein>
    <recommendedName>
        <fullName evidence="5">Endopeptidase S2P</fullName>
    </recommendedName>
</protein>
<sequence>MMSGWLLLLVLGWAVAYSVIYTSSQGNAAATDSNSLHVLPAYVSKEFTGLNERVFQLGRRHPIALKAWFTAGSVVAAVLMVGSTLYLIWNVMLLVARRVVQVDVEAPLSSTSVMIPGVTMPLDAMWYLWIAIFLAASFHEFGHALAAALCEIRMLSVGIFFAVVFPGAYVRFDSYCNIGVMDQIKIQSAGIWHNAVLALICMLQLMLLPSLLSPWYATHQGLTVTSMPEFSIFDGLVDIGNVVVSLDHAPTLTLAAWKSEIATLTGVVDQPYATWKPVGYCIPSLDLASSTADTSCCHVDNDNTDSALQCFAHGGQSNNELDPSKKLVCLDGNQVGGVSTARCSSDDSCGSGSEDSNQLPPPYTCVLPKLQDAATLIRIGLRGNVTLMVHGYPPDLHAELHLSPYTTTHKSPSSTSLSTTVWLSLPTWIERFWQFVGNVSGTLGLFNALPIHHLDGSHLCASYLQLVVADEATRGQVLKIVLTIGDALLVAVGVLSMWP</sequence>
<gene>
    <name evidence="9" type="ORF">H257_02480</name>
</gene>
<evidence type="ECO:0000256" key="4">
    <source>
        <dbReference type="ARBA" id="ARBA00023136"/>
    </source>
</evidence>
<name>W4H4A7_APHAT</name>
<dbReference type="AlphaFoldDB" id="W4H4A7"/>
<dbReference type="InterPro" id="IPR001193">
    <property type="entry name" value="MBTPS2"/>
</dbReference>
<dbReference type="RefSeq" id="XP_009824450.1">
    <property type="nucleotide sequence ID" value="XM_009826148.1"/>
</dbReference>
<evidence type="ECO:0000256" key="3">
    <source>
        <dbReference type="ARBA" id="ARBA00022989"/>
    </source>
</evidence>
<dbReference type="GO" id="GO:0031293">
    <property type="term" value="P:membrane protein intracellular domain proteolysis"/>
    <property type="evidence" value="ECO:0007669"/>
    <property type="project" value="TreeGrafter"/>
</dbReference>
<organism evidence="9">
    <name type="scientific">Aphanomyces astaci</name>
    <name type="common">Crayfish plague agent</name>
    <dbReference type="NCBI Taxonomy" id="112090"/>
    <lineage>
        <taxon>Eukaryota</taxon>
        <taxon>Sar</taxon>
        <taxon>Stramenopiles</taxon>
        <taxon>Oomycota</taxon>
        <taxon>Saprolegniomycetes</taxon>
        <taxon>Saprolegniales</taxon>
        <taxon>Verrucalvaceae</taxon>
        <taxon>Aphanomyces</taxon>
    </lineage>
</organism>